<name>A0A9D5QC33_UNCW3</name>
<dbReference type="InterPro" id="IPR005913">
    <property type="entry name" value="dTDP_dehydrorham_reduct"/>
</dbReference>
<comment type="caution">
    <text evidence="4">The sequence shown here is derived from an EMBL/GenBank/DDBJ whole genome shotgun (WGS) entry which is preliminary data.</text>
</comment>
<gene>
    <name evidence="4" type="primary">rfbD</name>
    <name evidence="4" type="ORF">GF359_00105</name>
</gene>
<organism evidence="4 5">
    <name type="scientific">candidate division WOR-3 bacterium</name>
    <dbReference type="NCBI Taxonomy" id="2052148"/>
    <lineage>
        <taxon>Bacteria</taxon>
        <taxon>Bacteria division WOR-3</taxon>
    </lineage>
</organism>
<dbReference type="SUPFAM" id="SSF51735">
    <property type="entry name" value="NAD(P)-binding Rossmann-fold domains"/>
    <property type="match status" value="1"/>
</dbReference>
<comment type="similarity">
    <text evidence="1 2">Belongs to the dTDP-4-dehydrorhamnose reductase family.</text>
</comment>
<keyword evidence="2" id="KW-0521">NADP</keyword>
<dbReference type="Gene3D" id="3.90.25.10">
    <property type="entry name" value="UDP-galactose 4-epimerase, domain 1"/>
    <property type="match status" value="1"/>
</dbReference>
<dbReference type="Gene3D" id="3.40.50.720">
    <property type="entry name" value="NAD(P)-binding Rossmann-like Domain"/>
    <property type="match status" value="1"/>
</dbReference>
<proteinExistence type="inferred from homology"/>
<keyword evidence="2 4" id="KW-0560">Oxidoreductase</keyword>
<feature type="domain" description="RmlD-like substrate binding" evidence="3">
    <location>
        <begin position="4"/>
        <end position="278"/>
    </location>
</feature>
<dbReference type="CDD" id="cd05254">
    <property type="entry name" value="dTDP_HR_like_SDR_e"/>
    <property type="match status" value="1"/>
</dbReference>
<dbReference type="GO" id="GO:0008831">
    <property type="term" value="F:dTDP-4-dehydrorhamnose reductase activity"/>
    <property type="evidence" value="ECO:0007669"/>
    <property type="project" value="UniProtKB-EC"/>
</dbReference>
<dbReference type="Pfam" id="PF04321">
    <property type="entry name" value="RmlD_sub_bind"/>
    <property type="match status" value="1"/>
</dbReference>
<dbReference type="InterPro" id="IPR036291">
    <property type="entry name" value="NAD(P)-bd_dom_sf"/>
</dbReference>
<dbReference type="InterPro" id="IPR029903">
    <property type="entry name" value="RmlD-like-bd"/>
</dbReference>
<dbReference type="EMBL" id="WJKJ01000003">
    <property type="protein sequence ID" value="MBD3363596.1"/>
    <property type="molecule type" value="Genomic_DNA"/>
</dbReference>
<evidence type="ECO:0000259" key="3">
    <source>
        <dbReference type="Pfam" id="PF04321"/>
    </source>
</evidence>
<dbReference type="NCBIfam" id="TIGR01214">
    <property type="entry name" value="rmlD"/>
    <property type="match status" value="1"/>
</dbReference>
<dbReference type="PANTHER" id="PTHR10491:SF4">
    <property type="entry name" value="METHIONINE ADENOSYLTRANSFERASE 2 SUBUNIT BETA"/>
    <property type="match status" value="1"/>
</dbReference>
<dbReference type="Proteomes" id="UP000630660">
    <property type="component" value="Unassembled WGS sequence"/>
</dbReference>
<dbReference type="AlphaFoldDB" id="A0A9D5QC33"/>
<evidence type="ECO:0000313" key="5">
    <source>
        <dbReference type="Proteomes" id="UP000630660"/>
    </source>
</evidence>
<accession>A0A9D5QC33</accession>
<protein>
    <recommendedName>
        <fullName evidence="2">dTDP-4-dehydrorhamnose reductase</fullName>
        <ecNumber evidence="2">1.1.1.133</ecNumber>
    </recommendedName>
</protein>
<dbReference type="EC" id="1.1.1.133" evidence="2"/>
<dbReference type="PANTHER" id="PTHR10491">
    <property type="entry name" value="DTDP-4-DEHYDRORHAMNOSE REDUCTASE"/>
    <property type="match status" value="1"/>
</dbReference>
<sequence>MTDVVVTGASGRLGSALYAYLKGLGSKVIGVTRGDFDLASPADVSRFVRDTRPDFLFHPAAMTNVDACEREPEKAYSDNVKATENLARSSIEHGVRFIYFSTDYVFDGEKGEPYIETDTPNPVNVYGRTKLNAEESVTGIVKDYLIIRVSWLFGVPGDFCSFVLSRLNQGLPLKLTTDHRGAPAYIPDLLSVIWEMAKSGEQGIFHLVNSGDCTRFEMGNEILSILGMDAEPEAVCGTDVGFLAKRPPQSVLECSRLKHKFGISLRSWQEALGDYLKDAG</sequence>
<comment type="pathway">
    <text evidence="2">Carbohydrate biosynthesis; dTDP-L-rhamnose biosynthesis.</text>
</comment>
<reference evidence="4" key="1">
    <citation type="submission" date="2019-11" db="EMBL/GenBank/DDBJ databases">
        <title>Microbial mats filling the niche in hypersaline microbial mats.</title>
        <authorList>
            <person name="Wong H.L."/>
            <person name="Macleod F.I."/>
            <person name="White R.A. III"/>
            <person name="Burns B.P."/>
        </authorList>
    </citation>
    <scope>NUCLEOTIDE SEQUENCE</scope>
    <source>
        <strain evidence="4">Bin_327</strain>
    </source>
</reference>
<comment type="function">
    <text evidence="2">Catalyzes the reduction of dTDP-6-deoxy-L-lyxo-4-hexulose to yield dTDP-L-rhamnose.</text>
</comment>
<evidence type="ECO:0000256" key="2">
    <source>
        <dbReference type="RuleBase" id="RU364082"/>
    </source>
</evidence>
<evidence type="ECO:0000256" key="1">
    <source>
        <dbReference type="ARBA" id="ARBA00010944"/>
    </source>
</evidence>
<evidence type="ECO:0000313" key="4">
    <source>
        <dbReference type="EMBL" id="MBD3363596.1"/>
    </source>
</evidence>